<organism evidence="6 7">
    <name type="scientific">Fulvimarina endophytica</name>
    <dbReference type="NCBI Taxonomy" id="2293836"/>
    <lineage>
        <taxon>Bacteria</taxon>
        <taxon>Pseudomonadati</taxon>
        <taxon>Pseudomonadota</taxon>
        <taxon>Alphaproteobacteria</taxon>
        <taxon>Hyphomicrobiales</taxon>
        <taxon>Aurantimonadaceae</taxon>
        <taxon>Fulvimarina</taxon>
    </lineage>
</organism>
<keyword evidence="3" id="KW-0378">Hydrolase</keyword>
<dbReference type="Gene3D" id="3.40.50.10310">
    <property type="entry name" value="Creatininase"/>
    <property type="match status" value="1"/>
</dbReference>
<evidence type="ECO:0000313" key="6">
    <source>
        <dbReference type="EMBL" id="RFC64322.1"/>
    </source>
</evidence>
<dbReference type="InterPro" id="IPR024087">
    <property type="entry name" value="Creatininase-like_sf"/>
</dbReference>
<dbReference type="Pfam" id="PF02633">
    <property type="entry name" value="Creatininase"/>
    <property type="match status" value="1"/>
</dbReference>
<evidence type="ECO:0000256" key="5">
    <source>
        <dbReference type="ARBA" id="ARBA00024029"/>
    </source>
</evidence>
<proteinExistence type="inferred from homology"/>
<evidence type="ECO:0000313" key="7">
    <source>
        <dbReference type="Proteomes" id="UP000264310"/>
    </source>
</evidence>
<evidence type="ECO:0000256" key="4">
    <source>
        <dbReference type="ARBA" id="ARBA00022833"/>
    </source>
</evidence>
<keyword evidence="7" id="KW-1185">Reference proteome</keyword>
<dbReference type="GO" id="GO:0046872">
    <property type="term" value="F:metal ion binding"/>
    <property type="evidence" value="ECO:0007669"/>
    <property type="project" value="UniProtKB-KW"/>
</dbReference>
<comment type="similarity">
    <text evidence="5">Belongs to the creatininase superfamily.</text>
</comment>
<sequence>MQRFFENWTTRDLGEAAARLPRLVPILPVAAVEAHGPHLPLGTDAILARSMVAKVAALAEPDWPGLFLPVQSFGASAEHGRFPGTIDLGWRTFGDCVLAIGRSLKRAGFERMAIVNAHGGNSAMMSQTALDLRAEDGLFVATTSWLRFGYPDGLLPAGEIAEGIHGGAVETSLMLHLAPELVRREHIADFPSRQRDLVRTNRFLTAHGRHGFGWMSDDLNPAGVVGDARLASAKIGRAIADHQAKGFLAFVEEVSAFEAGGR</sequence>
<dbReference type="AlphaFoldDB" id="A0A371X518"/>
<dbReference type="GO" id="GO:0016811">
    <property type="term" value="F:hydrolase activity, acting on carbon-nitrogen (but not peptide) bonds, in linear amides"/>
    <property type="evidence" value="ECO:0007669"/>
    <property type="project" value="TreeGrafter"/>
</dbReference>
<dbReference type="EMBL" id="QURL01000003">
    <property type="protein sequence ID" value="RFC64322.1"/>
    <property type="molecule type" value="Genomic_DNA"/>
</dbReference>
<gene>
    <name evidence="6" type="ORF">DYI37_08320</name>
</gene>
<dbReference type="PANTHER" id="PTHR35005">
    <property type="entry name" value="3-DEHYDRO-SCYLLO-INOSOSE HYDROLASE"/>
    <property type="match status" value="1"/>
</dbReference>
<protein>
    <submittedName>
        <fullName evidence="6">Creatininase family protein</fullName>
    </submittedName>
</protein>
<reference evidence="6 7" key="1">
    <citation type="submission" date="2018-08" db="EMBL/GenBank/DDBJ databases">
        <title>Fulvimarina sp. 85, whole genome shotgun sequence.</title>
        <authorList>
            <person name="Tuo L."/>
        </authorList>
    </citation>
    <scope>NUCLEOTIDE SEQUENCE [LARGE SCALE GENOMIC DNA]</scope>
    <source>
        <strain evidence="6 7">85</strain>
    </source>
</reference>
<keyword evidence="4" id="KW-0862">Zinc</keyword>
<dbReference type="RefSeq" id="WP_116682737.1">
    <property type="nucleotide sequence ID" value="NZ_QURL01000003.1"/>
</dbReference>
<evidence type="ECO:0000256" key="1">
    <source>
        <dbReference type="ARBA" id="ARBA00001947"/>
    </source>
</evidence>
<dbReference type="InterPro" id="IPR003785">
    <property type="entry name" value="Creatininase/forma_Hydrolase"/>
</dbReference>
<dbReference type="GO" id="GO:0009231">
    <property type="term" value="P:riboflavin biosynthetic process"/>
    <property type="evidence" value="ECO:0007669"/>
    <property type="project" value="TreeGrafter"/>
</dbReference>
<dbReference type="Proteomes" id="UP000264310">
    <property type="component" value="Unassembled WGS sequence"/>
</dbReference>
<dbReference type="OrthoDB" id="9801445at2"/>
<evidence type="ECO:0000256" key="3">
    <source>
        <dbReference type="ARBA" id="ARBA00022801"/>
    </source>
</evidence>
<accession>A0A371X518</accession>
<comment type="cofactor">
    <cofactor evidence="1">
        <name>Zn(2+)</name>
        <dbReference type="ChEBI" id="CHEBI:29105"/>
    </cofactor>
</comment>
<comment type="caution">
    <text evidence="6">The sequence shown here is derived from an EMBL/GenBank/DDBJ whole genome shotgun (WGS) entry which is preliminary data.</text>
</comment>
<dbReference type="PANTHER" id="PTHR35005:SF1">
    <property type="entry name" value="2-AMINO-5-FORMYLAMINO-6-RIBOSYLAMINOPYRIMIDIN-4(3H)-ONE 5'-MONOPHOSPHATE DEFORMYLASE"/>
    <property type="match status" value="1"/>
</dbReference>
<dbReference type="SUPFAM" id="SSF102215">
    <property type="entry name" value="Creatininase"/>
    <property type="match status" value="1"/>
</dbReference>
<keyword evidence="2" id="KW-0479">Metal-binding</keyword>
<evidence type="ECO:0000256" key="2">
    <source>
        <dbReference type="ARBA" id="ARBA00022723"/>
    </source>
</evidence>
<name>A0A371X518_9HYPH</name>